<sequence length="101" mass="11347">MKRKSGEGAAEKEERLREKLKRGVLVGKRVGPFSCTPVRLWKPLPTAHVSIIDKTTTNSHQEEHEEPPGPPPLLFNNSNCTVVVSARKLAAALWEFHHYLP</sequence>
<evidence type="ECO:0000313" key="2">
    <source>
        <dbReference type="EMBL" id="PNT53636.1"/>
    </source>
</evidence>
<keyword evidence="3" id="KW-1185">Reference proteome</keyword>
<name>A0A2K2BV26_POPTR</name>
<dbReference type="InParanoid" id="A0A2K2BV26"/>
<evidence type="ECO:0000256" key="1">
    <source>
        <dbReference type="SAM" id="MobiDB-lite"/>
    </source>
</evidence>
<feature type="region of interest" description="Disordered" evidence="1">
    <location>
        <begin position="54"/>
        <end position="74"/>
    </location>
</feature>
<accession>A0A2K2BV26</accession>
<dbReference type="Proteomes" id="UP000006729">
    <property type="component" value="Chromosome 1"/>
</dbReference>
<dbReference type="AlphaFoldDB" id="A0A2K2BV26"/>
<protein>
    <submittedName>
        <fullName evidence="2">Uncharacterized protein</fullName>
    </submittedName>
</protein>
<evidence type="ECO:0000313" key="3">
    <source>
        <dbReference type="Proteomes" id="UP000006729"/>
    </source>
</evidence>
<reference evidence="2 3" key="1">
    <citation type="journal article" date="2006" name="Science">
        <title>The genome of black cottonwood, Populus trichocarpa (Torr. &amp; Gray).</title>
        <authorList>
            <person name="Tuskan G.A."/>
            <person name="Difazio S."/>
            <person name="Jansson S."/>
            <person name="Bohlmann J."/>
            <person name="Grigoriev I."/>
            <person name="Hellsten U."/>
            <person name="Putnam N."/>
            <person name="Ralph S."/>
            <person name="Rombauts S."/>
            <person name="Salamov A."/>
            <person name="Schein J."/>
            <person name="Sterck L."/>
            <person name="Aerts A."/>
            <person name="Bhalerao R.R."/>
            <person name="Bhalerao R.P."/>
            <person name="Blaudez D."/>
            <person name="Boerjan W."/>
            <person name="Brun A."/>
            <person name="Brunner A."/>
            <person name="Busov V."/>
            <person name="Campbell M."/>
            <person name="Carlson J."/>
            <person name="Chalot M."/>
            <person name="Chapman J."/>
            <person name="Chen G.L."/>
            <person name="Cooper D."/>
            <person name="Coutinho P.M."/>
            <person name="Couturier J."/>
            <person name="Covert S."/>
            <person name="Cronk Q."/>
            <person name="Cunningham R."/>
            <person name="Davis J."/>
            <person name="Degroeve S."/>
            <person name="Dejardin A."/>
            <person name="Depamphilis C."/>
            <person name="Detter J."/>
            <person name="Dirks B."/>
            <person name="Dubchak I."/>
            <person name="Duplessis S."/>
            <person name="Ehlting J."/>
            <person name="Ellis B."/>
            <person name="Gendler K."/>
            <person name="Goodstein D."/>
            <person name="Gribskov M."/>
            <person name="Grimwood J."/>
            <person name="Groover A."/>
            <person name="Gunter L."/>
            <person name="Hamberger B."/>
            <person name="Heinze B."/>
            <person name="Helariutta Y."/>
            <person name="Henrissat B."/>
            <person name="Holligan D."/>
            <person name="Holt R."/>
            <person name="Huang W."/>
            <person name="Islam-Faridi N."/>
            <person name="Jones S."/>
            <person name="Jones-Rhoades M."/>
            <person name="Jorgensen R."/>
            <person name="Joshi C."/>
            <person name="Kangasjarvi J."/>
            <person name="Karlsson J."/>
            <person name="Kelleher C."/>
            <person name="Kirkpatrick R."/>
            <person name="Kirst M."/>
            <person name="Kohler A."/>
            <person name="Kalluri U."/>
            <person name="Larimer F."/>
            <person name="Leebens-Mack J."/>
            <person name="Leple J.C."/>
            <person name="Locascio P."/>
            <person name="Lou Y."/>
            <person name="Lucas S."/>
            <person name="Martin F."/>
            <person name="Montanini B."/>
            <person name="Napoli C."/>
            <person name="Nelson D.R."/>
            <person name="Nelson C."/>
            <person name="Nieminen K."/>
            <person name="Nilsson O."/>
            <person name="Pereda V."/>
            <person name="Peter G."/>
            <person name="Philippe R."/>
            <person name="Pilate G."/>
            <person name="Poliakov A."/>
            <person name="Razumovskaya J."/>
            <person name="Richardson P."/>
            <person name="Rinaldi C."/>
            <person name="Ritland K."/>
            <person name="Rouze P."/>
            <person name="Ryaboy D."/>
            <person name="Schmutz J."/>
            <person name="Schrader J."/>
            <person name="Segerman B."/>
            <person name="Shin H."/>
            <person name="Siddiqui A."/>
            <person name="Sterky F."/>
            <person name="Terry A."/>
            <person name="Tsai C.J."/>
            <person name="Uberbacher E."/>
            <person name="Unneberg P."/>
            <person name="Vahala J."/>
            <person name="Wall K."/>
            <person name="Wessler S."/>
            <person name="Yang G."/>
            <person name="Yin T."/>
            <person name="Douglas C."/>
            <person name="Marra M."/>
            <person name="Sandberg G."/>
            <person name="Van de Peer Y."/>
            <person name="Rokhsar D."/>
        </authorList>
    </citation>
    <scope>NUCLEOTIDE SEQUENCE [LARGE SCALE GENOMIC DNA]</scope>
    <source>
        <strain evidence="3">cv. Nisqually</strain>
    </source>
</reference>
<organism evidence="2 3">
    <name type="scientific">Populus trichocarpa</name>
    <name type="common">Western balsam poplar</name>
    <name type="synonym">Populus balsamifera subsp. trichocarpa</name>
    <dbReference type="NCBI Taxonomy" id="3694"/>
    <lineage>
        <taxon>Eukaryota</taxon>
        <taxon>Viridiplantae</taxon>
        <taxon>Streptophyta</taxon>
        <taxon>Embryophyta</taxon>
        <taxon>Tracheophyta</taxon>
        <taxon>Spermatophyta</taxon>
        <taxon>Magnoliopsida</taxon>
        <taxon>eudicotyledons</taxon>
        <taxon>Gunneridae</taxon>
        <taxon>Pentapetalae</taxon>
        <taxon>rosids</taxon>
        <taxon>fabids</taxon>
        <taxon>Malpighiales</taxon>
        <taxon>Salicaceae</taxon>
        <taxon>Saliceae</taxon>
        <taxon>Populus</taxon>
    </lineage>
</organism>
<gene>
    <name evidence="2" type="ORF">POPTR_001G096300</name>
</gene>
<proteinExistence type="predicted"/>
<dbReference type="EMBL" id="CM009290">
    <property type="protein sequence ID" value="PNT53636.1"/>
    <property type="molecule type" value="Genomic_DNA"/>
</dbReference>